<dbReference type="Gene3D" id="1.10.150.20">
    <property type="entry name" value="5' to 3' exonuclease, C-terminal subdomain"/>
    <property type="match status" value="1"/>
</dbReference>
<evidence type="ECO:0000313" key="5">
    <source>
        <dbReference type="EMBL" id="KAE8766030.1"/>
    </source>
</evidence>
<proteinExistence type="inferred from homology"/>
<dbReference type="SUPFAM" id="SSF56672">
    <property type="entry name" value="DNA/RNA polymerases"/>
    <property type="match status" value="1"/>
</dbReference>
<dbReference type="GO" id="GO:0042276">
    <property type="term" value="P:error-prone translesion synthesis"/>
    <property type="evidence" value="ECO:0007669"/>
    <property type="project" value="TreeGrafter"/>
</dbReference>
<dbReference type="NCBIfam" id="NF002883">
    <property type="entry name" value="PRK03352.1"/>
    <property type="match status" value="1"/>
</dbReference>
<organism evidence="5 6">
    <name type="scientific">Georgenia thermotolerans</name>
    <dbReference type="NCBI Taxonomy" id="527326"/>
    <lineage>
        <taxon>Bacteria</taxon>
        <taxon>Bacillati</taxon>
        <taxon>Actinomycetota</taxon>
        <taxon>Actinomycetes</taxon>
        <taxon>Micrococcales</taxon>
        <taxon>Bogoriellaceae</taxon>
        <taxon>Georgenia</taxon>
    </lineage>
</organism>
<evidence type="ECO:0000256" key="1">
    <source>
        <dbReference type="ARBA" id="ARBA00010945"/>
    </source>
</evidence>
<comment type="similarity">
    <text evidence="1">Belongs to the DNA polymerase type-Y family.</text>
</comment>
<dbReference type="GO" id="GO:0009432">
    <property type="term" value="P:SOS response"/>
    <property type="evidence" value="ECO:0007669"/>
    <property type="project" value="TreeGrafter"/>
</dbReference>
<evidence type="ECO:0000256" key="2">
    <source>
        <dbReference type="ARBA" id="ARBA00025589"/>
    </source>
</evidence>
<dbReference type="GO" id="GO:0006281">
    <property type="term" value="P:DNA repair"/>
    <property type="evidence" value="ECO:0007669"/>
    <property type="project" value="InterPro"/>
</dbReference>
<dbReference type="Pfam" id="PF11799">
    <property type="entry name" value="IMS_C"/>
    <property type="match status" value="1"/>
</dbReference>
<dbReference type="GO" id="GO:0003684">
    <property type="term" value="F:damaged DNA binding"/>
    <property type="evidence" value="ECO:0007669"/>
    <property type="project" value="InterPro"/>
</dbReference>
<dbReference type="InterPro" id="IPR001126">
    <property type="entry name" value="UmuC"/>
</dbReference>
<dbReference type="RefSeq" id="WP_152202006.1">
    <property type="nucleotide sequence ID" value="NZ_VUKF01000009.1"/>
</dbReference>
<feature type="domain" description="UmuC" evidence="4">
    <location>
        <begin position="9"/>
        <end position="188"/>
    </location>
</feature>
<dbReference type="GO" id="GO:0005829">
    <property type="term" value="C:cytosol"/>
    <property type="evidence" value="ECO:0007669"/>
    <property type="project" value="TreeGrafter"/>
</dbReference>
<dbReference type="InterPro" id="IPR043502">
    <property type="entry name" value="DNA/RNA_pol_sf"/>
</dbReference>
<dbReference type="PANTHER" id="PTHR11076">
    <property type="entry name" value="DNA REPAIR POLYMERASE UMUC / TRANSFERASE FAMILY MEMBER"/>
    <property type="match status" value="1"/>
</dbReference>
<dbReference type="Gene3D" id="3.40.1170.60">
    <property type="match status" value="1"/>
</dbReference>
<keyword evidence="5" id="KW-0808">Transferase</keyword>
<evidence type="ECO:0000313" key="6">
    <source>
        <dbReference type="Proteomes" id="UP000451860"/>
    </source>
</evidence>
<dbReference type="EC" id="2.7.7.7" evidence="5"/>
<dbReference type="EMBL" id="WHJE01000002">
    <property type="protein sequence ID" value="KAE8766030.1"/>
    <property type="molecule type" value="Genomic_DNA"/>
</dbReference>
<dbReference type="CDD" id="cd03586">
    <property type="entry name" value="PolY_Pol_IV_kappa"/>
    <property type="match status" value="1"/>
</dbReference>
<reference evidence="5 6" key="1">
    <citation type="submission" date="2019-10" db="EMBL/GenBank/DDBJ databases">
        <title>Georgenia wutianyii sp. nov. and Georgenia yuyongxinii sp. nov. isolated from plateau pika (Ochotona curzoniae) in the Qinghai-Tibet plateau of China.</title>
        <authorList>
            <person name="Tian Z."/>
        </authorList>
    </citation>
    <scope>NUCLEOTIDE SEQUENCE [LARGE SCALE GENOMIC DNA]</scope>
    <source>
        <strain evidence="5 6">DSM 21501</strain>
    </source>
</reference>
<evidence type="ECO:0000256" key="3">
    <source>
        <dbReference type="ARBA" id="ARBA00049244"/>
    </source>
</evidence>
<comment type="caution">
    <text evidence="5">The sequence shown here is derived from an EMBL/GenBank/DDBJ whole genome shotgun (WGS) entry which is preliminary data.</text>
</comment>
<name>A0A7J5UUT8_9MICO</name>
<dbReference type="Pfam" id="PF00817">
    <property type="entry name" value="IMS"/>
    <property type="match status" value="1"/>
</dbReference>
<dbReference type="InterPro" id="IPR022880">
    <property type="entry name" value="DNApol_IV"/>
</dbReference>
<dbReference type="Gene3D" id="3.30.70.270">
    <property type="match status" value="1"/>
</dbReference>
<dbReference type="SUPFAM" id="SSF100879">
    <property type="entry name" value="Lesion bypass DNA polymerase (Y-family), little finger domain"/>
    <property type="match status" value="1"/>
</dbReference>
<protein>
    <submittedName>
        <fullName evidence="5">DNA polymerase IV</fullName>
        <ecNumber evidence="5">2.7.7.7</ecNumber>
    </submittedName>
</protein>
<keyword evidence="5" id="KW-0548">Nucleotidyltransferase</keyword>
<gene>
    <name evidence="5" type="ORF">GB883_01085</name>
</gene>
<evidence type="ECO:0000259" key="4">
    <source>
        <dbReference type="PROSITE" id="PS50173"/>
    </source>
</evidence>
<dbReference type="InterPro" id="IPR050116">
    <property type="entry name" value="DNA_polymerase-Y"/>
</dbReference>
<dbReference type="PANTHER" id="PTHR11076:SF33">
    <property type="entry name" value="DNA POLYMERASE KAPPA"/>
    <property type="match status" value="1"/>
</dbReference>
<dbReference type="Gene3D" id="3.30.1490.100">
    <property type="entry name" value="DNA polymerase, Y-family, little finger domain"/>
    <property type="match status" value="1"/>
</dbReference>
<accession>A0A7J5UUT8</accession>
<dbReference type="InterPro" id="IPR017961">
    <property type="entry name" value="DNA_pol_Y-fam_little_finger"/>
</dbReference>
<sequence>MGTGARPWVLHVDLDEFIAAVEVLRRPELAGRPVIVGGRGDPTERAVVSTASYAARKYGIGSGMPLKLAARRAPPDAVFLPVDAPTYEAASEQVMATLRDLGVVVEVLGWDEAFLGATTDDPEALARRAQEAVLASTRLHCTVGIGDNKVRAKIATGFGKPRGIFRLTADNWVEVMGERPVIDLWGVGAKVSKRLAAHGIATVNQLAAAPREVLVAEFGPRMGVWYGDLGRGLGPAVVDDSPWIARGHSRETTYQHNLTTPEQVRDAVRELAGQVAGDAEREGRPVFRVTLKVRYAPFVTKVVGRKLPAPTRDAGDVVAAALALTERLEPGREVRLLGVRAELVMPEEGDPAERTPVRGRL</sequence>
<dbReference type="GO" id="GO:0003887">
    <property type="term" value="F:DNA-directed DNA polymerase activity"/>
    <property type="evidence" value="ECO:0007669"/>
    <property type="project" value="UniProtKB-EC"/>
</dbReference>
<dbReference type="AlphaFoldDB" id="A0A7J5UUT8"/>
<dbReference type="InterPro" id="IPR043128">
    <property type="entry name" value="Rev_trsase/Diguanyl_cyclase"/>
</dbReference>
<dbReference type="Proteomes" id="UP000451860">
    <property type="component" value="Unassembled WGS sequence"/>
</dbReference>
<dbReference type="InterPro" id="IPR036775">
    <property type="entry name" value="DNA_pol_Y-fam_lit_finger_sf"/>
</dbReference>
<dbReference type="PROSITE" id="PS50173">
    <property type="entry name" value="UMUC"/>
    <property type="match status" value="1"/>
</dbReference>
<comment type="catalytic activity">
    <reaction evidence="3">
        <text>DNA(n) + a 2'-deoxyribonucleoside 5'-triphosphate = DNA(n+1) + diphosphate</text>
        <dbReference type="Rhea" id="RHEA:22508"/>
        <dbReference type="Rhea" id="RHEA-COMP:17339"/>
        <dbReference type="Rhea" id="RHEA-COMP:17340"/>
        <dbReference type="ChEBI" id="CHEBI:33019"/>
        <dbReference type="ChEBI" id="CHEBI:61560"/>
        <dbReference type="ChEBI" id="CHEBI:173112"/>
        <dbReference type="EC" id="2.7.7.7"/>
    </reaction>
</comment>
<keyword evidence="6" id="KW-1185">Reference proteome</keyword>
<dbReference type="OrthoDB" id="9808813at2"/>
<comment type="function">
    <text evidence="2">Poorly processive, error-prone DNA polymerase involved in untargeted mutagenesis. Copies undamaged DNA at stalled replication forks, which arise in vivo from mismatched or misaligned primer ends. These misaligned primers can be extended by PolIV. Exhibits no 3'-5' exonuclease (proofreading) activity. May be involved in translesional synthesis, in conjunction with the beta clamp from PolIII.</text>
</comment>